<feature type="domain" description="Lactate/malate dehydrogenase N-terminal" evidence="9">
    <location>
        <begin position="3"/>
        <end position="142"/>
    </location>
</feature>
<sequence length="308" mass="33200">MKKITIVGAGRVGESTAHNLAKHETCREVMLIDIKEGVPQGTALDIQESAPIYDFDTRLAGSNDLKDMAGSNMVVITAGVPRKPGMSRSDVLDTNLAVLYGIVDEVKKHAPQAMLLIVSNPVDVLTYAAWKRSGFERRHVFGMAGVLDSARMASFVALETGFSVKDVSAMVLGGHGDTMVPMTRFATINGIPIDHFLSKEQIEKIVKRTREGGAEILSLRKTASAYDAPAAAIASMIDAISRNRRHILPAVAVLEGEYGLTDICMGVPCVFGEHGIEKVIELPLSAQEAAEFRKSAETVRADLAKLKK</sequence>
<keyword evidence="4 5" id="KW-0520">NAD</keyword>
<dbReference type="SUPFAM" id="SSF56327">
    <property type="entry name" value="LDH C-terminal domain-like"/>
    <property type="match status" value="1"/>
</dbReference>
<dbReference type="PANTHER" id="PTHR43128:SF16">
    <property type="entry name" value="L-LACTATE DEHYDROGENASE"/>
    <property type="match status" value="1"/>
</dbReference>
<feature type="binding site" evidence="5 7">
    <location>
        <position position="82"/>
    </location>
    <ligand>
        <name>substrate</name>
    </ligand>
</feature>
<dbReference type="FunFam" id="3.40.50.720:FF:000018">
    <property type="entry name" value="Malate dehydrogenase"/>
    <property type="match status" value="1"/>
</dbReference>
<dbReference type="Gene3D" id="3.90.110.10">
    <property type="entry name" value="Lactate dehydrogenase/glycoside hydrolase, family 4, C-terminal"/>
    <property type="match status" value="1"/>
</dbReference>
<feature type="binding site" evidence="5 7">
    <location>
        <position position="151"/>
    </location>
    <ligand>
        <name>substrate</name>
    </ligand>
</feature>
<dbReference type="InParanoid" id="A0A1B4XJQ2"/>
<evidence type="ECO:0000256" key="2">
    <source>
        <dbReference type="ARBA" id="ARBA00022532"/>
    </source>
</evidence>
<dbReference type="EC" id="1.1.1.37" evidence="5"/>
<name>A0A1B4XJQ2_9GAMM</name>
<feature type="binding site" evidence="5 8">
    <location>
        <begin position="8"/>
        <end position="13"/>
    </location>
    <ligand>
        <name>NAD(+)</name>
        <dbReference type="ChEBI" id="CHEBI:57540"/>
    </ligand>
</feature>
<evidence type="ECO:0000256" key="4">
    <source>
        <dbReference type="ARBA" id="ARBA00023027"/>
    </source>
</evidence>
<keyword evidence="2 5" id="KW-0816">Tricarboxylic acid cycle</keyword>
<dbReference type="PRINTS" id="PR00086">
    <property type="entry name" value="LLDHDRGNASE"/>
</dbReference>
<feature type="binding site" evidence="5 7">
    <location>
        <position position="88"/>
    </location>
    <ligand>
        <name>substrate</name>
    </ligand>
</feature>
<dbReference type="InterPro" id="IPR001236">
    <property type="entry name" value="Lactate/malate_DH_N"/>
</dbReference>
<proteinExistence type="inferred from homology"/>
<dbReference type="InterPro" id="IPR015955">
    <property type="entry name" value="Lactate_DH/Glyco_Ohase_4_C"/>
</dbReference>
<dbReference type="OrthoDB" id="9802969at2"/>
<reference evidence="11 12" key="1">
    <citation type="submission" date="2015-05" db="EMBL/GenBank/DDBJ databases">
        <title>Complete genome sequence of a sulfur-oxidizing gammaproteobacterium strain HA5.</title>
        <authorList>
            <person name="Miura A."/>
            <person name="Kojima H."/>
            <person name="Fukui M."/>
        </authorList>
    </citation>
    <scope>NUCLEOTIDE SEQUENCE [LARGE SCALE GENOMIC DNA]</scope>
    <source>
        <strain evidence="11 12">HA5</strain>
    </source>
</reference>
<dbReference type="EMBL" id="AP014879">
    <property type="protein sequence ID" value="BAV35029.1"/>
    <property type="molecule type" value="Genomic_DNA"/>
</dbReference>
<dbReference type="InterPro" id="IPR011275">
    <property type="entry name" value="Malate_DH_type3"/>
</dbReference>
<dbReference type="NCBIfam" id="NF004863">
    <property type="entry name" value="PRK06223.1"/>
    <property type="match status" value="1"/>
</dbReference>
<evidence type="ECO:0000313" key="11">
    <source>
        <dbReference type="EMBL" id="BAV35029.1"/>
    </source>
</evidence>
<dbReference type="Proteomes" id="UP000243180">
    <property type="component" value="Chromosome"/>
</dbReference>
<keyword evidence="3 5" id="KW-0560">Oxidoreductase</keyword>
<dbReference type="InterPro" id="IPR001557">
    <property type="entry name" value="L-lactate/malate_DH"/>
</dbReference>
<dbReference type="PANTHER" id="PTHR43128">
    <property type="entry name" value="L-2-HYDROXYCARBOXYLATE DEHYDROGENASE (NAD(P)(+))"/>
    <property type="match status" value="1"/>
</dbReference>
<dbReference type="InterPro" id="IPR022383">
    <property type="entry name" value="Lactate/malate_DH_C"/>
</dbReference>
<dbReference type="AlphaFoldDB" id="A0A1B4XJQ2"/>
<evidence type="ECO:0000256" key="3">
    <source>
        <dbReference type="ARBA" id="ARBA00023002"/>
    </source>
</evidence>
<feature type="binding site" evidence="5 8">
    <location>
        <begin position="118"/>
        <end position="120"/>
    </location>
    <ligand>
        <name>NAD(+)</name>
        <dbReference type="ChEBI" id="CHEBI:57540"/>
    </ligand>
</feature>
<feature type="domain" description="Lactate/malate dehydrogenase C-terminal" evidence="10">
    <location>
        <begin position="147"/>
        <end position="306"/>
    </location>
</feature>
<dbReference type="KEGG" id="slim:SCL_2752"/>
<protein>
    <recommendedName>
        <fullName evidence="5">Malate dehydrogenase</fullName>
        <ecNumber evidence="5">1.1.1.37</ecNumber>
    </recommendedName>
</protein>
<evidence type="ECO:0000313" key="12">
    <source>
        <dbReference type="Proteomes" id="UP000243180"/>
    </source>
</evidence>
<evidence type="ECO:0000259" key="9">
    <source>
        <dbReference type="Pfam" id="PF00056"/>
    </source>
</evidence>
<comment type="similarity">
    <text evidence="5">Belongs to the LDH/MDH superfamily. MDH type 3 family.</text>
</comment>
<dbReference type="InterPro" id="IPR036291">
    <property type="entry name" value="NAD(P)-bd_dom_sf"/>
</dbReference>
<dbReference type="FunCoup" id="A0A1B4XJQ2">
    <property type="interactions" value="491"/>
</dbReference>
<gene>
    <name evidence="5" type="primary">mdh</name>
    <name evidence="11" type="ORF">SCL_2752</name>
</gene>
<evidence type="ECO:0000259" key="10">
    <source>
        <dbReference type="Pfam" id="PF02866"/>
    </source>
</evidence>
<dbReference type="GO" id="GO:0006099">
    <property type="term" value="P:tricarboxylic acid cycle"/>
    <property type="evidence" value="ECO:0007669"/>
    <property type="project" value="UniProtKB-UniRule"/>
</dbReference>
<feature type="binding site" evidence="5 8">
    <location>
        <position position="95"/>
    </location>
    <ligand>
        <name>NAD(+)</name>
        <dbReference type="ChEBI" id="CHEBI:57540"/>
    </ligand>
</feature>
<feature type="binding site" evidence="5 8">
    <location>
        <position position="33"/>
    </location>
    <ligand>
        <name>NAD(+)</name>
        <dbReference type="ChEBI" id="CHEBI:57540"/>
    </ligand>
</feature>
<dbReference type="CDD" id="cd01339">
    <property type="entry name" value="LDH-like_MDH"/>
    <property type="match status" value="1"/>
</dbReference>
<keyword evidence="12" id="KW-1185">Reference proteome</keyword>
<dbReference type="NCBIfam" id="TIGR01763">
    <property type="entry name" value="MalateDH_bact"/>
    <property type="match status" value="1"/>
</dbReference>
<dbReference type="FunFam" id="3.90.110.10:FF:000004">
    <property type="entry name" value="Malate dehydrogenase"/>
    <property type="match status" value="1"/>
</dbReference>
<dbReference type="PIRSF" id="PIRSF000102">
    <property type="entry name" value="Lac_mal_DH"/>
    <property type="match status" value="1"/>
</dbReference>
<dbReference type="GO" id="GO:0030060">
    <property type="term" value="F:L-malate dehydrogenase (NAD+) activity"/>
    <property type="evidence" value="ECO:0007669"/>
    <property type="project" value="UniProtKB-UniRule"/>
</dbReference>
<organism evidence="11 12">
    <name type="scientific">Sulfuricaulis limicola</name>
    <dbReference type="NCBI Taxonomy" id="1620215"/>
    <lineage>
        <taxon>Bacteria</taxon>
        <taxon>Pseudomonadati</taxon>
        <taxon>Pseudomonadota</taxon>
        <taxon>Gammaproteobacteria</taxon>
        <taxon>Acidiferrobacterales</taxon>
        <taxon>Acidiferrobacteraceae</taxon>
        <taxon>Sulfuricaulis</taxon>
    </lineage>
</organism>
<evidence type="ECO:0000256" key="1">
    <source>
        <dbReference type="ARBA" id="ARBA00003966"/>
    </source>
</evidence>
<evidence type="ECO:0000256" key="5">
    <source>
        <dbReference type="HAMAP-Rule" id="MF_00487"/>
    </source>
</evidence>
<accession>A0A1B4XJQ2</accession>
<dbReference type="RefSeq" id="WP_096361714.1">
    <property type="nucleotide sequence ID" value="NZ_AP014879.1"/>
</dbReference>
<dbReference type="HAMAP" id="MF_00487">
    <property type="entry name" value="Malate_dehydrog_3"/>
    <property type="match status" value="1"/>
</dbReference>
<dbReference type="GO" id="GO:0004459">
    <property type="term" value="F:L-lactate dehydrogenase (NAD+) activity"/>
    <property type="evidence" value="ECO:0007669"/>
    <property type="project" value="TreeGrafter"/>
</dbReference>
<comment type="function">
    <text evidence="1 5">Catalyzes the reversible oxidation of malate to oxaloacetate.</text>
</comment>
<dbReference type="SUPFAM" id="SSF51735">
    <property type="entry name" value="NAD(P)-binding Rossmann-fold domains"/>
    <property type="match status" value="1"/>
</dbReference>
<dbReference type="Gene3D" id="3.40.50.720">
    <property type="entry name" value="NAD(P)-binding Rossmann-like Domain"/>
    <property type="match status" value="1"/>
</dbReference>
<evidence type="ECO:0000256" key="8">
    <source>
        <dbReference type="PIRSR" id="PIRSR000102-3"/>
    </source>
</evidence>
<feature type="binding site" evidence="5 7">
    <location>
        <position position="120"/>
    </location>
    <ligand>
        <name>substrate</name>
    </ligand>
</feature>
<dbReference type="GO" id="GO:0006089">
    <property type="term" value="P:lactate metabolic process"/>
    <property type="evidence" value="ECO:0007669"/>
    <property type="project" value="TreeGrafter"/>
</dbReference>
<dbReference type="Pfam" id="PF02866">
    <property type="entry name" value="Ldh_1_C"/>
    <property type="match status" value="1"/>
</dbReference>
<evidence type="ECO:0000256" key="7">
    <source>
        <dbReference type="PIRSR" id="PIRSR000102-2"/>
    </source>
</evidence>
<comment type="catalytic activity">
    <reaction evidence="5">
        <text>(S)-malate + NAD(+) = oxaloacetate + NADH + H(+)</text>
        <dbReference type="Rhea" id="RHEA:21432"/>
        <dbReference type="ChEBI" id="CHEBI:15378"/>
        <dbReference type="ChEBI" id="CHEBI:15589"/>
        <dbReference type="ChEBI" id="CHEBI:16452"/>
        <dbReference type="ChEBI" id="CHEBI:57540"/>
        <dbReference type="ChEBI" id="CHEBI:57945"/>
        <dbReference type="EC" id="1.1.1.37"/>
    </reaction>
</comment>
<feature type="active site" description="Proton acceptor" evidence="5 6">
    <location>
        <position position="175"/>
    </location>
</feature>
<dbReference type="Pfam" id="PF00056">
    <property type="entry name" value="Ldh_1_N"/>
    <property type="match status" value="1"/>
</dbReference>
<evidence type="ECO:0000256" key="6">
    <source>
        <dbReference type="PIRSR" id="PIRSR000102-1"/>
    </source>
</evidence>